<evidence type="ECO:0000313" key="2">
    <source>
        <dbReference type="Proteomes" id="UP001249851"/>
    </source>
</evidence>
<reference evidence="1" key="2">
    <citation type="journal article" date="2023" name="Science">
        <title>Genomic signatures of disease resistance in endangered staghorn corals.</title>
        <authorList>
            <person name="Vollmer S.V."/>
            <person name="Selwyn J.D."/>
            <person name="Despard B.A."/>
            <person name="Roesel C.L."/>
        </authorList>
    </citation>
    <scope>NUCLEOTIDE SEQUENCE</scope>
    <source>
        <strain evidence="1">K2</strain>
    </source>
</reference>
<accession>A0AAD9QCW6</accession>
<protein>
    <submittedName>
        <fullName evidence="1">Uncharacterized protein</fullName>
    </submittedName>
</protein>
<proteinExistence type="predicted"/>
<comment type="caution">
    <text evidence="1">The sequence shown here is derived from an EMBL/GenBank/DDBJ whole genome shotgun (WGS) entry which is preliminary data.</text>
</comment>
<dbReference type="AlphaFoldDB" id="A0AAD9QCW6"/>
<name>A0AAD9QCW6_ACRCE</name>
<keyword evidence="2" id="KW-1185">Reference proteome</keyword>
<feature type="non-terminal residue" evidence="1">
    <location>
        <position position="1"/>
    </location>
</feature>
<reference evidence="1" key="1">
    <citation type="journal article" date="2023" name="G3 (Bethesda)">
        <title>Whole genome assembly and annotation of the endangered Caribbean coral Acropora cervicornis.</title>
        <authorList>
            <person name="Selwyn J.D."/>
            <person name="Vollmer S.V."/>
        </authorList>
    </citation>
    <scope>NUCLEOTIDE SEQUENCE</scope>
    <source>
        <strain evidence="1">K2</strain>
    </source>
</reference>
<sequence length="121" mass="13202">MDNHAYEHKFNDFIEDLNIPQLSGEEKSFLEKDLTINELKEALTSFADNKSPGEDAVSLNLSCTIKELGVLLVNIARYWYMSKVHGYSNVSEISKPLGHGLVSSGSNSTGVGLPTGPVFAL</sequence>
<dbReference type="EMBL" id="JARQWQ010000043">
    <property type="protein sequence ID" value="KAK2558565.1"/>
    <property type="molecule type" value="Genomic_DNA"/>
</dbReference>
<organism evidence="1 2">
    <name type="scientific">Acropora cervicornis</name>
    <name type="common">Staghorn coral</name>
    <dbReference type="NCBI Taxonomy" id="6130"/>
    <lineage>
        <taxon>Eukaryota</taxon>
        <taxon>Metazoa</taxon>
        <taxon>Cnidaria</taxon>
        <taxon>Anthozoa</taxon>
        <taxon>Hexacorallia</taxon>
        <taxon>Scleractinia</taxon>
        <taxon>Astrocoeniina</taxon>
        <taxon>Acroporidae</taxon>
        <taxon>Acropora</taxon>
    </lineage>
</organism>
<evidence type="ECO:0000313" key="1">
    <source>
        <dbReference type="EMBL" id="KAK2558565.1"/>
    </source>
</evidence>
<gene>
    <name evidence="1" type="ORF">P5673_018741</name>
</gene>
<dbReference type="Proteomes" id="UP001249851">
    <property type="component" value="Unassembled WGS sequence"/>
</dbReference>